<name>A0A699KC71_TANCI</name>
<proteinExistence type="predicted"/>
<dbReference type="PANTHER" id="PTHR34222:SF99">
    <property type="entry name" value="PROTEIN, PUTATIVE-RELATED"/>
    <property type="match status" value="1"/>
</dbReference>
<feature type="domain" description="Retrotransposon Copia-like N-terminal" evidence="1">
    <location>
        <begin position="22"/>
        <end position="45"/>
    </location>
</feature>
<accession>A0A699KC71</accession>
<dbReference type="Pfam" id="PF14244">
    <property type="entry name" value="Retrotran_gag_3"/>
    <property type="match status" value="1"/>
</dbReference>
<keyword evidence="2" id="KW-0548">Nucleotidyltransferase</keyword>
<sequence>MIILIFLAGFKFTGSAYYKMLSIAMKVALEGKNKIGFIDGTSVKPVTSVVLSQQWERCNAIILGWILGSNLLARDPLPDVKDAFAISPREESDRGLDIGKLSAKSHVAFVVRINNCNNNFNKRVNTNNNNNKGPNPNLVCKHYGLIEHTIKRCYELNGYPVGIKRNLNLSKHSGFVKKFSGNNVDVSQNASTSTDTMSSFTNEQMMKLLSLINEKHYANVSGSMVGFDKSKCYIQHLKLGKIVGTGSEPGGLYMFDCDNNGKSSAGMCNSGIVCYVSKELWNCRLSHPCC</sequence>
<dbReference type="InterPro" id="IPR029472">
    <property type="entry name" value="Copia-like_N"/>
</dbReference>
<comment type="caution">
    <text evidence="2">The sequence shown here is derived from an EMBL/GenBank/DDBJ whole genome shotgun (WGS) entry which is preliminary data.</text>
</comment>
<gene>
    <name evidence="2" type="ORF">Tci_652377</name>
</gene>
<dbReference type="PANTHER" id="PTHR34222">
    <property type="entry name" value="GAG_PRE-INTEGRS DOMAIN-CONTAINING PROTEIN"/>
    <property type="match status" value="1"/>
</dbReference>
<protein>
    <submittedName>
        <fullName evidence="2">Putative reverse transcriptase, RNA-dependent DNA polymerase, Gag-polypeptide of LTR copia-type</fullName>
    </submittedName>
</protein>
<dbReference type="AlphaFoldDB" id="A0A699KC71"/>
<dbReference type="EMBL" id="BKCJ010491124">
    <property type="protein sequence ID" value="GFA80405.1"/>
    <property type="molecule type" value="Genomic_DNA"/>
</dbReference>
<keyword evidence="2" id="KW-0695">RNA-directed DNA polymerase</keyword>
<keyword evidence="2" id="KW-0808">Transferase</keyword>
<reference evidence="2" key="1">
    <citation type="journal article" date="2019" name="Sci. Rep.">
        <title>Draft genome of Tanacetum cinerariifolium, the natural source of mosquito coil.</title>
        <authorList>
            <person name="Yamashiro T."/>
            <person name="Shiraishi A."/>
            <person name="Satake H."/>
            <person name="Nakayama K."/>
        </authorList>
    </citation>
    <scope>NUCLEOTIDE SEQUENCE</scope>
</reference>
<dbReference type="GO" id="GO:0003964">
    <property type="term" value="F:RNA-directed DNA polymerase activity"/>
    <property type="evidence" value="ECO:0007669"/>
    <property type="project" value="UniProtKB-KW"/>
</dbReference>
<evidence type="ECO:0000313" key="2">
    <source>
        <dbReference type="EMBL" id="GFA80405.1"/>
    </source>
</evidence>
<evidence type="ECO:0000259" key="1">
    <source>
        <dbReference type="Pfam" id="PF14244"/>
    </source>
</evidence>
<organism evidence="2">
    <name type="scientific">Tanacetum cinerariifolium</name>
    <name type="common">Dalmatian daisy</name>
    <name type="synonym">Chrysanthemum cinerariifolium</name>
    <dbReference type="NCBI Taxonomy" id="118510"/>
    <lineage>
        <taxon>Eukaryota</taxon>
        <taxon>Viridiplantae</taxon>
        <taxon>Streptophyta</taxon>
        <taxon>Embryophyta</taxon>
        <taxon>Tracheophyta</taxon>
        <taxon>Spermatophyta</taxon>
        <taxon>Magnoliopsida</taxon>
        <taxon>eudicotyledons</taxon>
        <taxon>Gunneridae</taxon>
        <taxon>Pentapetalae</taxon>
        <taxon>asterids</taxon>
        <taxon>campanulids</taxon>
        <taxon>Asterales</taxon>
        <taxon>Asteraceae</taxon>
        <taxon>Asteroideae</taxon>
        <taxon>Anthemideae</taxon>
        <taxon>Anthemidinae</taxon>
        <taxon>Tanacetum</taxon>
    </lineage>
</organism>